<dbReference type="PANTHER" id="PTHR31286">
    <property type="entry name" value="GLYCINE-RICH CELL WALL STRUCTURAL PROTEIN 1.8-LIKE"/>
    <property type="match status" value="1"/>
</dbReference>
<sequence>ELWNMFMAELPNKQNVSVSDNNISVPSLESPFIHTLDINKKKTSYVGAAGASTKDQPKVCSNFLPLAKYRLKRIMMNNKGFFFFKFDSRVGLEAVLEGGPWLICKSPIILKKWSIDTKLFKKELTRILIWVKLHDVPIQVFEEDGISLIATFIGKLVMLDSYTRSMCNDSWGQSSFTRCLIKVNSEAHLVDVVIVGILLLMGMVLPKIPSMLSMNRGRPGVIYKTNDGFQTVGKKKKKKGKSKVTNGGQFVSPSVKQNVRYEPKATTSAQIKGTTNVGDAQKKGATAGFSSKNDNIFTSNSYSALNVVEEDKDEVVENVHDETANLFTNTPSGGSSSFTVVAS</sequence>
<dbReference type="Proteomes" id="UP001151760">
    <property type="component" value="Unassembled WGS sequence"/>
</dbReference>
<name>A0ABQ5ET96_9ASTR</name>
<dbReference type="EMBL" id="BQNB010016641">
    <property type="protein sequence ID" value="GJT54053.1"/>
    <property type="molecule type" value="Genomic_DNA"/>
</dbReference>
<proteinExistence type="predicted"/>
<evidence type="ECO:0000313" key="3">
    <source>
        <dbReference type="Proteomes" id="UP001151760"/>
    </source>
</evidence>
<reference evidence="2" key="2">
    <citation type="submission" date="2022-01" db="EMBL/GenBank/DDBJ databases">
        <authorList>
            <person name="Yamashiro T."/>
            <person name="Shiraishi A."/>
            <person name="Satake H."/>
            <person name="Nakayama K."/>
        </authorList>
    </citation>
    <scope>NUCLEOTIDE SEQUENCE</scope>
</reference>
<keyword evidence="3" id="KW-1185">Reference proteome</keyword>
<accession>A0ABQ5ET96</accession>
<reference evidence="2" key="1">
    <citation type="journal article" date="2022" name="Int. J. Mol. Sci.">
        <title>Draft Genome of Tanacetum Coccineum: Genomic Comparison of Closely Related Tanacetum-Family Plants.</title>
        <authorList>
            <person name="Yamashiro T."/>
            <person name="Shiraishi A."/>
            <person name="Nakayama K."/>
            <person name="Satake H."/>
        </authorList>
    </citation>
    <scope>NUCLEOTIDE SEQUENCE</scope>
</reference>
<dbReference type="InterPro" id="IPR040256">
    <property type="entry name" value="At4g02000-like"/>
</dbReference>
<dbReference type="Pfam" id="PF14111">
    <property type="entry name" value="DUF4283"/>
    <property type="match status" value="1"/>
</dbReference>
<gene>
    <name evidence="2" type="ORF">Tco_0989107</name>
</gene>
<dbReference type="PANTHER" id="PTHR31286:SF99">
    <property type="entry name" value="DUF4283 DOMAIN-CONTAINING PROTEIN"/>
    <property type="match status" value="1"/>
</dbReference>
<evidence type="ECO:0000313" key="2">
    <source>
        <dbReference type="EMBL" id="GJT54053.1"/>
    </source>
</evidence>
<organism evidence="2 3">
    <name type="scientific">Tanacetum coccineum</name>
    <dbReference type="NCBI Taxonomy" id="301880"/>
    <lineage>
        <taxon>Eukaryota</taxon>
        <taxon>Viridiplantae</taxon>
        <taxon>Streptophyta</taxon>
        <taxon>Embryophyta</taxon>
        <taxon>Tracheophyta</taxon>
        <taxon>Spermatophyta</taxon>
        <taxon>Magnoliopsida</taxon>
        <taxon>eudicotyledons</taxon>
        <taxon>Gunneridae</taxon>
        <taxon>Pentapetalae</taxon>
        <taxon>asterids</taxon>
        <taxon>campanulids</taxon>
        <taxon>Asterales</taxon>
        <taxon>Asteraceae</taxon>
        <taxon>Asteroideae</taxon>
        <taxon>Anthemideae</taxon>
        <taxon>Anthemidinae</taxon>
        <taxon>Tanacetum</taxon>
    </lineage>
</organism>
<dbReference type="InterPro" id="IPR025558">
    <property type="entry name" value="DUF4283"/>
</dbReference>
<protein>
    <submittedName>
        <fullName evidence="2">Zinc knuckle CX2CX4HX4C containing protein</fullName>
    </submittedName>
</protein>
<comment type="caution">
    <text evidence="2">The sequence shown here is derived from an EMBL/GenBank/DDBJ whole genome shotgun (WGS) entry which is preliminary data.</text>
</comment>
<feature type="non-terminal residue" evidence="2">
    <location>
        <position position="1"/>
    </location>
</feature>
<feature type="domain" description="DUF4283" evidence="1">
    <location>
        <begin position="74"/>
        <end position="118"/>
    </location>
</feature>
<evidence type="ECO:0000259" key="1">
    <source>
        <dbReference type="Pfam" id="PF14111"/>
    </source>
</evidence>